<dbReference type="AlphaFoldDB" id="A0A834TDC9"/>
<keyword evidence="2" id="KW-1185">Reference proteome</keyword>
<reference evidence="1" key="1">
    <citation type="submission" date="2020-09" db="EMBL/GenBank/DDBJ databases">
        <title>Genome-Enabled Discovery of Anthraquinone Biosynthesis in Senna tora.</title>
        <authorList>
            <person name="Kang S.-H."/>
            <person name="Pandey R.P."/>
            <person name="Lee C.-M."/>
            <person name="Sim J.-S."/>
            <person name="Jeong J.-T."/>
            <person name="Choi B.-S."/>
            <person name="Jung M."/>
            <person name="Ginzburg D."/>
            <person name="Zhao K."/>
            <person name="Won S.Y."/>
            <person name="Oh T.-J."/>
            <person name="Yu Y."/>
            <person name="Kim N.-H."/>
            <person name="Lee O.R."/>
            <person name="Lee T.-H."/>
            <person name="Bashyal P."/>
            <person name="Kim T.-S."/>
            <person name="Lee W.-H."/>
            <person name="Kawkins C."/>
            <person name="Kim C.-K."/>
            <person name="Kim J.S."/>
            <person name="Ahn B.O."/>
            <person name="Rhee S.Y."/>
            <person name="Sohng J.K."/>
        </authorList>
    </citation>
    <scope>NUCLEOTIDE SEQUENCE</scope>
    <source>
        <tissue evidence="1">Leaf</tissue>
    </source>
</reference>
<comment type="caution">
    <text evidence="1">The sequence shown here is derived from an EMBL/GenBank/DDBJ whole genome shotgun (WGS) entry which is preliminary data.</text>
</comment>
<name>A0A834TDC9_9FABA</name>
<accession>A0A834TDC9</accession>
<gene>
    <name evidence="1" type="ORF">G2W53_025578</name>
</gene>
<evidence type="ECO:0000313" key="2">
    <source>
        <dbReference type="Proteomes" id="UP000634136"/>
    </source>
</evidence>
<proteinExistence type="predicted"/>
<protein>
    <submittedName>
        <fullName evidence="1">Uncharacterized protein</fullName>
    </submittedName>
</protein>
<dbReference type="EMBL" id="JAAIUW010000008">
    <property type="protein sequence ID" value="KAF7820123.1"/>
    <property type="molecule type" value="Genomic_DNA"/>
</dbReference>
<evidence type="ECO:0000313" key="1">
    <source>
        <dbReference type="EMBL" id="KAF7820123.1"/>
    </source>
</evidence>
<sequence length="31" mass="3312">MDVSEMMKMCLAPCMPFAELTGESMASVDGV</sequence>
<dbReference type="Proteomes" id="UP000634136">
    <property type="component" value="Unassembled WGS sequence"/>
</dbReference>
<organism evidence="1 2">
    <name type="scientific">Senna tora</name>
    <dbReference type="NCBI Taxonomy" id="362788"/>
    <lineage>
        <taxon>Eukaryota</taxon>
        <taxon>Viridiplantae</taxon>
        <taxon>Streptophyta</taxon>
        <taxon>Embryophyta</taxon>
        <taxon>Tracheophyta</taxon>
        <taxon>Spermatophyta</taxon>
        <taxon>Magnoliopsida</taxon>
        <taxon>eudicotyledons</taxon>
        <taxon>Gunneridae</taxon>
        <taxon>Pentapetalae</taxon>
        <taxon>rosids</taxon>
        <taxon>fabids</taxon>
        <taxon>Fabales</taxon>
        <taxon>Fabaceae</taxon>
        <taxon>Caesalpinioideae</taxon>
        <taxon>Cassia clade</taxon>
        <taxon>Senna</taxon>
    </lineage>
</organism>